<sequence length="181" mass="20270">MSQAGPFFLEGQSCVCLGAWSRPACARIGGLKRGPFNATVLYCVIVQYRRSYYHCELCGGRVVSLWTGRSGRSMRLQRKRRTEAPPRKGNFNIADRCTRGGRHRSRNRERLLKGLRHLRPLQRSCAPPTEPHLRLPPPLLCVPVPAPVLTRPRAQRMPGVHPSESLAPVFPAAHELEPAAH</sequence>
<evidence type="ECO:0000256" key="1">
    <source>
        <dbReference type="SAM" id="MobiDB-lite"/>
    </source>
</evidence>
<accession>A0A167KYD1</accession>
<protein>
    <submittedName>
        <fullName evidence="2">Uncharacterized protein</fullName>
    </submittedName>
</protein>
<reference evidence="2 3" key="1">
    <citation type="journal article" date="2016" name="Mol. Biol. Evol.">
        <title>Comparative Genomics of Early-Diverging Mushroom-Forming Fungi Provides Insights into the Origins of Lignocellulose Decay Capabilities.</title>
        <authorList>
            <person name="Nagy L.G."/>
            <person name="Riley R."/>
            <person name="Tritt A."/>
            <person name="Adam C."/>
            <person name="Daum C."/>
            <person name="Floudas D."/>
            <person name="Sun H."/>
            <person name="Yadav J.S."/>
            <person name="Pangilinan J."/>
            <person name="Larsson K.H."/>
            <person name="Matsuura K."/>
            <person name="Barry K."/>
            <person name="Labutti K."/>
            <person name="Kuo R."/>
            <person name="Ohm R.A."/>
            <person name="Bhattacharya S.S."/>
            <person name="Shirouzu T."/>
            <person name="Yoshinaga Y."/>
            <person name="Martin F.M."/>
            <person name="Grigoriev I.V."/>
            <person name="Hibbett D.S."/>
        </authorList>
    </citation>
    <scope>NUCLEOTIDE SEQUENCE [LARGE SCALE GENOMIC DNA]</scope>
    <source>
        <strain evidence="2 3">TUFC12733</strain>
    </source>
</reference>
<gene>
    <name evidence="2" type="ORF">CALVIDRAFT_173300</name>
</gene>
<organism evidence="2 3">
    <name type="scientific">Calocera viscosa (strain TUFC12733)</name>
    <dbReference type="NCBI Taxonomy" id="1330018"/>
    <lineage>
        <taxon>Eukaryota</taxon>
        <taxon>Fungi</taxon>
        <taxon>Dikarya</taxon>
        <taxon>Basidiomycota</taxon>
        <taxon>Agaricomycotina</taxon>
        <taxon>Dacrymycetes</taxon>
        <taxon>Dacrymycetales</taxon>
        <taxon>Dacrymycetaceae</taxon>
        <taxon>Calocera</taxon>
    </lineage>
</organism>
<proteinExistence type="predicted"/>
<name>A0A167KYD1_CALVF</name>
<keyword evidence="3" id="KW-1185">Reference proteome</keyword>
<dbReference type="Proteomes" id="UP000076738">
    <property type="component" value="Unassembled WGS sequence"/>
</dbReference>
<dbReference type="EMBL" id="KV417290">
    <property type="protein sequence ID" value="KZO95142.1"/>
    <property type="molecule type" value="Genomic_DNA"/>
</dbReference>
<feature type="region of interest" description="Disordered" evidence="1">
    <location>
        <begin position="154"/>
        <end position="181"/>
    </location>
</feature>
<evidence type="ECO:0000313" key="3">
    <source>
        <dbReference type="Proteomes" id="UP000076738"/>
    </source>
</evidence>
<evidence type="ECO:0000313" key="2">
    <source>
        <dbReference type="EMBL" id="KZO95142.1"/>
    </source>
</evidence>
<dbReference type="AlphaFoldDB" id="A0A167KYD1"/>